<evidence type="ECO:0000256" key="1">
    <source>
        <dbReference type="SAM" id="MobiDB-lite"/>
    </source>
</evidence>
<accession>A0A9P6DDU6</accession>
<protein>
    <submittedName>
        <fullName evidence="2">Uncharacterized protein</fullName>
    </submittedName>
</protein>
<dbReference type="Proteomes" id="UP000807025">
    <property type="component" value="Unassembled WGS sequence"/>
</dbReference>
<reference evidence="2" key="1">
    <citation type="submission" date="2020-11" db="EMBL/GenBank/DDBJ databases">
        <authorList>
            <consortium name="DOE Joint Genome Institute"/>
            <person name="Ahrendt S."/>
            <person name="Riley R."/>
            <person name="Andreopoulos W."/>
            <person name="Labutti K."/>
            <person name="Pangilinan J."/>
            <person name="Ruiz-Duenas F.J."/>
            <person name="Barrasa J.M."/>
            <person name="Sanchez-Garcia M."/>
            <person name="Camarero S."/>
            <person name="Miyauchi S."/>
            <person name="Serrano A."/>
            <person name="Linde D."/>
            <person name="Babiker R."/>
            <person name="Drula E."/>
            <person name="Ayuso-Fernandez I."/>
            <person name="Pacheco R."/>
            <person name="Padilla G."/>
            <person name="Ferreira P."/>
            <person name="Barriuso J."/>
            <person name="Kellner H."/>
            <person name="Castanera R."/>
            <person name="Alfaro M."/>
            <person name="Ramirez L."/>
            <person name="Pisabarro A.G."/>
            <person name="Kuo A."/>
            <person name="Tritt A."/>
            <person name="Lipzen A."/>
            <person name="He G."/>
            <person name="Yan M."/>
            <person name="Ng V."/>
            <person name="Cullen D."/>
            <person name="Martin F."/>
            <person name="Rosso M.-N."/>
            <person name="Henrissat B."/>
            <person name="Hibbett D."/>
            <person name="Martinez A.T."/>
            <person name="Grigoriev I.V."/>
        </authorList>
    </citation>
    <scope>NUCLEOTIDE SEQUENCE</scope>
    <source>
        <strain evidence="2">ATCC 90797</strain>
    </source>
</reference>
<feature type="region of interest" description="Disordered" evidence="1">
    <location>
        <begin position="112"/>
        <end position="178"/>
    </location>
</feature>
<feature type="compositionally biased region" description="Basic and acidic residues" evidence="1">
    <location>
        <begin position="142"/>
        <end position="178"/>
    </location>
</feature>
<comment type="caution">
    <text evidence="2">The sequence shown here is derived from an EMBL/GenBank/DDBJ whole genome shotgun (WGS) entry which is preliminary data.</text>
</comment>
<evidence type="ECO:0000313" key="2">
    <source>
        <dbReference type="EMBL" id="KAF9492428.1"/>
    </source>
</evidence>
<dbReference type="EMBL" id="MU154601">
    <property type="protein sequence ID" value="KAF9492428.1"/>
    <property type="molecule type" value="Genomic_DNA"/>
</dbReference>
<evidence type="ECO:0000313" key="3">
    <source>
        <dbReference type="Proteomes" id="UP000807025"/>
    </source>
</evidence>
<gene>
    <name evidence="2" type="ORF">BDN71DRAFT_1509442</name>
</gene>
<dbReference type="OrthoDB" id="2755229at2759"/>
<proteinExistence type="predicted"/>
<keyword evidence="3" id="KW-1185">Reference proteome</keyword>
<sequence>MEDGLTAIKAKLRDDTKVWTSVQVCYAGRTDRVFASTDEKVEDALSTLAITFTEDGTTKYWHLTAKPITDDEKKHKDWLTALQERKSFIINKIFAVEVKPGFARCDFCKNESHPKSTCPFPKVQGWKGPKPSNVRARWARTSRRDEGRRERQMSPSDGDSHNGRDRHSDRDRRGDRER</sequence>
<dbReference type="AlphaFoldDB" id="A0A9P6DDU6"/>
<organism evidence="2 3">
    <name type="scientific">Pleurotus eryngii</name>
    <name type="common">Boletus of the steppes</name>
    <dbReference type="NCBI Taxonomy" id="5323"/>
    <lineage>
        <taxon>Eukaryota</taxon>
        <taxon>Fungi</taxon>
        <taxon>Dikarya</taxon>
        <taxon>Basidiomycota</taxon>
        <taxon>Agaricomycotina</taxon>
        <taxon>Agaricomycetes</taxon>
        <taxon>Agaricomycetidae</taxon>
        <taxon>Agaricales</taxon>
        <taxon>Pleurotineae</taxon>
        <taxon>Pleurotaceae</taxon>
        <taxon>Pleurotus</taxon>
    </lineage>
</organism>
<name>A0A9P6DDU6_PLEER</name>